<dbReference type="Pfam" id="PF00854">
    <property type="entry name" value="PTR2"/>
    <property type="match status" value="1"/>
</dbReference>
<dbReference type="GO" id="GO:0016020">
    <property type="term" value="C:membrane"/>
    <property type="evidence" value="ECO:0007669"/>
    <property type="project" value="UniProtKB-SubCell"/>
</dbReference>
<feature type="transmembrane region" description="Helical" evidence="7">
    <location>
        <begin position="372"/>
        <end position="393"/>
    </location>
</feature>
<proteinExistence type="inferred from homology"/>
<evidence type="ECO:0000256" key="5">
    <source>
        <dbReference type="ARBA" id="ARBA00023136"/>
    </source>
</evidence>
<comment type="similarity">
    <text evidence="2">Belongs to the major facilitator superfamily. Proton-dependent oligopeptide transporter (POT/PTR) (TC 2.A.17) family.</text>
</comment>
<dbReference type="PANTHER" id="PTHR11654">
    <property type="entry name" value="OLIGOPEPTIDE TRANSPORTER-RELATED"/>
    <property type="match status" value="1"/>
</dbReference>
<evidence type="ECO:0000256" key="3">
    <source>
        <dbReference type="ARBA" id="ARBA00022692"/>
    </source>
</evidence>
<feature type="transmembrane region" description="Helical" evidence="7">
    <location>
        <begin position="479"/>
        <end position="503"/>
    </location>
</feature>
<dbReference type="GO" id="GO:0022857">
    <property type="term" value="F:transmembrane transporter activity"/>
    <property type="evidence" value="ECO:0007669"/>
    <property type="project" value="InterPro"/>
</dbReference>
<comment type="subcellular location">
    <subcellularLocation>
        <location evidence="1">Membrane</location>
        <topology evidence="1">Multi-pass membrane protein</topology>
    </subcellularLocation>
</comment>
<keyword evidence="9" id="KW-1185">Reference proteome</keyword>
<reference evidence="8" key="1">
    <citation type="journal article" date="2017" name="Nature">
        <title>The genome of Chenopodium quinoa.</title>
        <authorList>
            <person name="Jarvis D.E."/>
            <person name="Ho Y.S."/>
            <person name="Lightfoot D.J."/>
            <person name="Schmoeckel S.M."/>
            <person name="Li B."/>
            <person name="Borm T.J.A."/>
            <person name="Ohyanagi H."/>
            <person name="Mineta K."/>
            <person name="Michell C.T."/>
            <person name="Saber N."/>
            <person name="Kharbatia N.M."/>
            <person name="Rupper R.R."/>
            <person name="Sharp A.R."/>
            <person name="Dally N."/>
            <person name="Boughton B.A."/>
            <person name="Woo Y.H."/>
            <person name="Gao G."/>
            <person name="Schijlen E.G.W.M."/>
            <person name="Guo X."/>
            <person name="Momin A.A."/>
            <person name="Negrao S."/>
            <person name="Al-Babili S."/>
            <person name="Gehring C."/>
            <person name="Roessner U."/>
            <person name="Jung C."/>
            <person name="Murphy K."/>
            <person name="Arold S.T."/>
            <person name="Gojobori T."/>
            <person name="van der Linden C.G."/>
            <person name="van Loo E.N."/>
            <person name="Jellen E.N."/>
            <person name="Maughan P.J."/>
            <person name="Tester M."/>
        </authorList>
    </citation>
    <scope>NUCLEOTIDE SEQUENCE [LARGE SCALE GENOMIC DNA]</scope>
    <source>
        <strain evidence="8">cv. PI 614886</strain>
    </source>
</reference>
<feature type="transmembrane region" description="Helical" evidence="7">
    <location>
        <begin position="440"/>
        <end position="463"/>
    </location>
</feature>
<evidence type="ECO:0000313" key="9">
    <source>
        <dbReference type="Proteomes" id="UP000596660"/>
    </source>
</evidence>
<organism evidence="8 9">
    <name type="scientific">Chenopodium quinoa</name>
    <name type="common">Quinoa</name>
    <dbReference type="NCBI Taxonomy" id="63459"/>
    <lineage>
        <taxon>Eukaryota</taxon>
        <taxon>Viridiplantae</taxon>
        <taxon>Streptophyta</taxon>
        <taxon>Embryophyta</taxon>
        <taxon>Tracheophyta</taxon>
        <taxon>Spermatophyta</taxon>
        <taxon>Magnoliopsida</taxon>
        <taxon>eudicotyledons</taxon>
        <taxon>Gunneridae</taxon>
        <taxon>Pentapetalae</taxon>
        <taxon>Caryophyllales</taxon>
        <taxon>Chenopodiaceae</taxon>
        <taxon>Chenopodioideae</taxon>
        <taxon>Atripliceae</taxon>
        <taxon>Chenopodium</taxon>
    </lineage>
</organism>
<feature type="compositionally biased region" description="Basic and acidic residues" evidence="6">
    <location>
        <begin position="1"/>
        <end position="13"/>
    </location>
</feature>
<name>A0A803L645_CHEQI</name>
<feature type="transmembrane region" description="Helical" evidence="7">
    <location>
        <begin position="177"/>
        <end position="200"/>
    </location>
</feature>
<feature type="region of interest" description="Disordered" evidence="6">
    <location>
        <begin position="1"/>
        <end position="37"/>
    </location>
</feature>
<accession>A0A803L645</accession>
<evidence type="ECO:0000256" key="7">
    <source>
        <dbReference type="SAM" id="Phobius"/>
    </source>
</evidence>
<dbReference type="EnsemblPlants" id="AUR62007334-RA">
    <property type="protein sequence ID" value="AUR62007334-RA:cds"/>
    <property type="gene ID" value="AUR62007334"/>
</dbReference>
<evidence type="ECO:0000256" key="6">
    <source>
        <dbReference type="SAM" id="MobiDB-lite"/>
    </source>
</evidence>
<feature type="transmembrane region" description="Helical" evidence="7">
    <location>
        <begin position="294"/>
        <end position="319"/>
    </location>
</feature>
<feature type="transmembrane region" description="Helical" evidence="7">
    <location>
        <begin position="74"/>
        <end position="98"/>
    </location>
</feature>
<sequence>MATKEEESKEQELVKTLTNHAAEEEDRSLKATEALDQEESEQQNTITVETVWVKLGKIIHGESIFLVDAYLGDCFTLIISSITYIIGMAMWYSALFFIEPNDGAYFWGFLIVGLLLIIVGQCGYDNYTKEKIAVRKIELKMANNEEDKGNNVEEGANSNHDQDGEEQQLRSQDEKNIGMITLISMMFASSFIFLMGKLFFYPWKKPTGSPISAIFAVLWIAFKKRHDDSGTETYSGDNQEISTNGHKDNQICSNRFGCLNRAAMYDPTSVENPKVEFEKKRLCKVQQVKDTKSFIGCICLSLSVFLTYGVMTAVADTFFLEQADKMDTQIGSFDVPIQLFVYSSSAIEKLVSSICKWILNKKEEAPQRRFHGALRVGFGMLLSIPCFVIAAVVEDRKTSVLWLTPQLILVAIMDGIVVDGIKDFFKREMPELVGKSYGSILAEGVVGLGKLLSIVWFCLWYFATDWFAEDIQGSHLHKYYAVMAIFALCSCILYVLVASVHFITQSQPSQEKPSDLIGDLPFQKQRILLPSESLRHRPSAKTTVGTH</sequence>
<evidence type="ECO:0000313" key="8">
    <source>
        <dbReference type="EnsemblPlants" id="AUR62007334-RA:cds"/>
    </source>
</evidence>
<feature type="transmembrane region" description="Helical" evidence="7">
    <location>
        <begin position="399"/>
        <end position="419"/>
    </location>
</feature>
<feature type="region of interest" description="Disordered" evidence="6">
    <location>
        <begin position="146"/>
        <end position="171"/>
    </location>
</feature>
<evidence type="ECO:0000256" key="4">
    <source>
        <dbReference type="ARBA" id="ARBA00022989"/>
    </source>
</evidence>
<reference evidence="8" key="2">
    <citation type="submission" date="2021-03" db="UniProtKB">
        <authorList>
            <consortium name="EnsemblPlants"/>
        </authorList>
    </citation>
    <scope>IDENTIFICATION</scope>
</reference>
<evidence type="ECO:0000256" key="1">
    <source>
        <dbReference type="ARBA" id="ARBA00004141"/>
    </source>
</evidence>
<feature type="transmembrane region" description="Helical" evidence="7">
    <location>
        <begin position="104"/>
        <end position="124"/>
    </location>
</feature>
<dbReference type="AlphaFoldDB" id="A0A803L645"/>
<keyword evidence="5 7" id="KW-0472">Membrane</keyword>
<dbReference type="Proteomes" id="UP000596660">
    <property type="component" value="Unplaced"/>
</dbReference>
<dbReference type="InterPro" id="IPR000109">
    <property type="entry name" value="POT_fam"/>
</dbReference>
<evidence type="ECO:0000256" key="2">
    <source>
        <dbReference type="ARBA" id="ARBA00005982"/>
    </source>
</evidence>
<protein>
    <submittedName>
        <fullName evidence="8">Uncharacterized protein</fullName>
    </submittedName>
</protein>
<keyword evidence="3 7" id="KW-0812">Transmembrane</keyword>
<feature type="transmembrane region" description="Helical" evidence="7">
    <location>
        <begin position="206"/>
        <end position="222"/>
    </location>
</feature>
<dbReference type="Gramene" id="AUR62007334-RA">
    <property type="protein sequence ID" value="AUR62007334-RA:cds"/>
    <property type="gene ID" value="AUR62007334"/>
</dbReference>
<dbReference type="InterPro" id="IPR036259">
    <property type="entry name" value="MFS_trans_sf"/>
</dbReference>
<dbReference type="Gene3D" id="1.20.1250.20">
    <property type="entry name" value="MFS general substrate transporter like domains"/>
    <property type="match status" value="1"/>
</dbReference>
<keyword evidence="4 7" id="KW-1133">Transmembrane helix</keyword>